<dbReference type="KEGG" id="afy:BW247_04230"/>
<dbReference type="Pfam" id="PF13673">
    <property type="entry name" value="Acetyltransf_10"/>
    <property type="match status" value="1"/>
</dbReference>
<evidence type="ECO:0000256" key="1">
    <source>
        <dbReference type="ARBA" id="ARBA00022679"/>
    </source>
</evidence>
<sequence length="146" mass="16063">MNTALFSVRLVAWQDHATQLTHVRQTVFVDEQGVPPELELDEHDSDALHALAEDNDGHPIGAGRLLPDGHIGRLAVLAAWRGHRVGRALLDVLVEAAARRGYAEAILNAQIQALDFYRRAGFSVTSEPFMEAGIAHQEMRKPLQNG</sequence>
<keyword evidence="2" id="KW-0012">Acyltransferase</keyword>
<name>A0A1P8UEZ9_9GAMM</name>
<dbReference type="InterPro" id="IPR050832">
    <property type="entry name" value="Bact_Acetyltransf"/>
</dbReference>
<dbReference type="EMBL" id="CP019434">
    <property type="protein sequence ID" value="APZ42396.1"/>
    <property type="molecule type" value="Genomic_DNA"/>
</dbReference>
<gene>
    <name evidence="4" type="ORF">BW247_04230</name>
</gene>
<dbReference type="GO" id="GO:0016747">
    <property type="term" value="F:acyltransferase activity, transferring groups other than amino-acyl groups"/>
    <property type="evidence" value="ECO:0007669"/>
    <property type="project" value="InterPro"/>
</dbReference>
<dbReference type="InterPro" id="IPR016181">
    <property type="entry name" value="Acyl_CoA_acyltransferase"/>
</dbReference>
<dbReference type="Gene3D" id="3.40.630.30">
    <property type="match status" value="1"/>
</dbReference>
<dbReference type="SUPFAM" id="SSF55729">
    <property type="entry name" value="Acyl-CoA N-acyltransferases (Nat)"/>
    <property type="match status" value="1"/>
</dbReference>
<dbReference type="Proteomes" id="UP000243807">
    <property type="component" value="Chromosome"/>
</dbReference>
<protein>
    <recommendedName>
        <fullName evidence="3">N-acetyltransferase domain-containing protein</fullName>
    </recommendedName>
</protein>
<keyword evidence="1" id="KW-0808">Transferase</keyword>
<dbReference type="AlphaFoldDB" id="A0A1P8UEZ9"/>
<evidence type="ECO:0000256" key="2">
    <source>
        <dbReference type="ARBA" id="ARBA00023315"/>
    </source>
</evidence>
<evidence type="ECO:0000259" key="3">
    <source>
        <dbReference type="PROSITE" id="PS51186"/>
    </source>
</evidence>
<dbReference type="PANTHER" id="PTHR43877">
    <property type="entry name" value="AMINOALKYLPHOSPHONATE N-ACETYLTRANSFERASE-RELATED-RELATED"/>
    <property type="match status" value="1"/>
</dbReference>
<proteinExistence type="predicted"/>
<dbReference type="RefSeq" id="WP_076835980.1">
    <property type="nucleotide sequence ID" value="NZ_CP019434.1"/>
</dbReference>
<accession>A0A1P8UEZ9</accession>
<evidence type="ECO:0000313" key="4">
    <source>
        <dbReference type="EMBL" id="APZ42396.1"/>
    </source>
</evidence>
<feature type="domain" description="N-acetyltransferase" evidence="3">
    <location>
        <begin position="6"/>
        <end position="144"/>
    </location>
</feature>
<dbReference type="STRING" id="1765967.BW247_04230"/>
<dbReference type="PROSITE" id="PS51186">
    <property type="entry name" value="GNAT"/>
    <property type="match status" value="1"/>
</dbReference>
<reference evidence="4 5" key="1">
    <citation type="submission" date="2017-01" db="EMBL/GenBank/DDBJ databases">
        <title>Draft sequence of Acidihalobacter ferrooxidans strain DSM 14175 (strain V8).</title>
        <authorList>
            <person name="Khaleque H.N."/>
            <person name="Ramsay J.P."/>
            <person name="Murphy R.J.T."/>
            <person name="Kaksonen A.H."/>
            <person name="Boxall N.J."/>
            <person name="Watkin E.L.J."/>
        </authorList>
    </citation>
    <scope>NUCLEOTIDE SEQUENCE [LARGE SCALE GENOMIC DNA]</scope>
    <source>
        <strain evidence="4 5">V8</strain>
    </source>
</reference>
<dbReference type="OrthoDB" id="9796171at2"/>
<organism evidence="4 5">
    <name type="scientific">Acidihalobacter ferrooxydans</name>
    <dbReference type="NCBI Taxonomy" id="1765967"/>
    <lineage>
        <taxon>Bacteria</taxon>
        <taxon>Pseudomonadati</taxon>
        <taxon>Pseudomonadota</taxon>
        <taxon>Gammaproteobacteria</taxon>
        <taxon>Chromatiales</taxon>
        <taxon>Ectothiorhodospiraceae</taxon>
        <taxon>Acidihalobacter</taxon>
    </lineage>
</organism>
<evidence type="ECO:0000313" key="5">
    <source>
        <dbReference type="Proteomes" id="UP000243807"/>
    </source>
</evidence>
<keyword evidence="5" id="KW-1185">Reference proteome</keyword>
<dbReference type="InterPro" id="IPR000182">
    <property type="entry name" value="GNAT_dom"/>
</dbReference>
<dbReference type="CDD" id="cd04301">
    <property type="entry name" value="NAT_SF"/>
    <property type="match status" value="1"/>
</dbReference>